<dbReference type="RefSeq" id="WP_127018068.1">
    <property type="nucleotide sequence ID" value="NZ_CP016379.1"/>
</dbReference>
<evidence type="ECO:0000259" key="4">
    <source>
        <dbReference type="SMART" id="SM00967"/>
    </source>
</evidence>
<dbReference type="Gene3D" id="3.40.1280.10">
    <property type="match status" value="1"/>
</dbReference>
<dbReference type="GO" id="GO:0003723">
    <property type="term" value="F:RNA binding"/>
    <property type="evidence" value="ECO:0007669"/>
    <property type="project" value="InterPro"/>
</dbReference>
<dbReference type="NCBIfam" id="TIGR00186">
    <property type="entry name" value="rRNA_methyl_3"/>
    <property type="match status" value="1"/>
</dbReference>
<dbReference type="InterPro" id="IPR029064">
    <property type="entry name" value="Ribosomal_eL30-like_sf"/>
</dbReference>
<dbReference type="PANTHER" id="PTHR46429">
    <property type="entry name" value="23S RRNA (GUANOSINE-2'-O-)-METHYLTRANSFERASE RLMB"/>
    <property type="match status" value="1"/>
</dbReference>
<dbReference type="InterPro" id="IPR001537">
    <property type="entry name" value="SpoU_MeTrfase"/>
</dbReference>
<sequence>MRKIEGRNPVLEAMNAGREIKKLIIQKGARGRSIQELIERADKLNIPVEMAAKSELDRIATSSNHQGVVAYADEFRYVHIDEILQFAEDKGESPLIVILDRIQDPHNLGSIIRTANAAGVHGVIIPKHRASGITPVVTKTSAGAVEYTKVARVTNIARAIDELKEAGLWIVGSGLEGDRSIYQADLKGPLGIVIGSEGEGMRRLVKEKCDFIVQIPMFGQIESLNASVAAGIMIYEAVRQRRFS</sequence>
<dbReference type="OrthoDB" id="9794400at2"/>
<dbReference type="GO" id="GO:0005829">
    <property type="term" value="C:cytosol"/>
    <property type="evidence" value="ECO:0007669"/>
    <property type="project" value="TreeGrafter"/>
</dbReference>
<dbReference type="SUPFAM" id="SSF75217">
    <property type="entry name" value="alpha/beta knot"/>
    <property type="match status" value="1"/>
</dbReference>
<evidence type="ECO:0000256" key="3">
    <source>
        <dbReference type="ARBA" id="ARBA00022679"/>
    </source>
</evidence>
<feature type="domain" description="RNA 2-O ribose methyltransferase substrate binding" evidence="4">
    <location>
        <begin position="3"/>
        <end position="78"/>
    </location>
</feature>
<dbReference type="GO" id="GO:0032259">
    <property type="term" value="P:methylation"/>
    <property type="evidence" value="ECO:0007669"/>
    <property type="project" value="UniProtKB-KW"/>
</dbReference>
<dbReference type="InterPro" id="IPR004441">
    <property type="entry name" value="rRNA_MeTrfase_TrmH"/>
</dbReference>
<dbReference type="InterPro" id="IPR013123">
    <property type="entry name" value="SpoU_subst-bd"/>
</dbReference>
<gene>
    <name evidence="5" type="ORF">BBF96_15775</name>
</gene>
<dbReference type="Pfam" id="PF08032">
    <property type="entry name" value="SpoU_sub_bind"/>
    <property type="match status" value="1"/>
</dbReference>
<evidence type="ECO:0000313" key="6">
    <source>
        <dbReference type="Proteomes" id="UP000267250"/>
    </source>
</evidence>
<comment type="similarity">
    <text evidence="1">Belongs to the class IV-like SAM-binding methyltransferase superfamily. RNA methyltransferase TrmH family.</text>
</comment>
<dbReference type="Gene3D" id="3.30.1330.30">
    <property type="match status" value="1"/>
</dbReference>
<dbReference type="Pfam" id="PF00588">
    <property type="entry name" value="SpoU_methylase"/>
    <property type="match status" value="1"/>
</dbReference>
<accession>A0A3Q9HUK2</accession>
<dbReference type="KEGG" id="aft:BBF96_15775"/>
<dbReference type="GO" id="GO:0006396">
    <property type="term" value="P:RNA processing"/>
    <property type="evidence" value="ECO:0007669"/>
    <property type="project" value="InterPro"/>
</dbReference>
<organism evidence="5 6">
    <name type="scientific">Anoxybacter fermentans</name>
    <dbReference type="NCBI Taxonomy" id="1323375"/>
    <lineage>
        <taxon>Bacteria</taxon>
        <taxon>Bacillati</taxon>
        <taxon>Bacillota</taxon>
        <taxon>Clostridia</taxon>
        <taxon>Halanaerobiales</taxon>
        <taxon>Anoxybacter</taxon>
    </lineage>
</organism>
<dbReference type="GO" id="GO:0008173">
    <property type="term" value="F:RNA methyltransferase activity"/>
    <property type="evidence" value="ECO:0007669"/>
    <property type="project" value="InterPro"/>
</dbReference>
<evidence type="ECO:0000313" key="5">
    <source>
        <dbReference type="EMBL" id="AZR74701.1"/>
    </source>
</evidence>
<dbReference type="InterPro" id="IPR029028">
    <property type="entry name" value="Alpha/beta_knot_MTases"/>
</dbReference>
<dbReference type="Proteomes" id="UP000267250">
    <property type="component" value="Chromosome"/>
</dbReference>
<evidence type="ECO:0000256" key="2">
    <source>
        <dbReference type="ARBA" id="ARBA00022603"/>
    </source>
</evidence>
<keyword evidence="2 5" id="KW-0489">Methyltransferase</keyword>
<dbReference type="CDD" id="cd18103">
    <property type="entry name" value="SpoU-like_RlmB"/>
    <property type="match status" value="1"/>
</dbReference>
<dbReference type="SUPFAM" id="SSF55315">
    <property type="entry name" value="L30e-like"/>
    <property type="match status" value="1"/>
</dbReference>
<name>A0A3Q9HUK2_9FIRM</name>
<evidence type="ECO:0000256" key="1">
    <source>
        <dbReference type="ARBA" id="ARBA00007228"/>
    </source>
</evidence>
<keyword evidence="3 5" id="KW-0808">Transferase</keyword>
<dbReference type="SMART" id="SM00967">
    <property type="entry name" value="SpoU_sub_bind"/>
    <property type="match status" value="1"/>
</dbReference>
<keyword evidence="6" id="KW-1185">Reference proteome</keyword>
<protein>
    <submittedName>
        <fullName evidence="5">23S rRNA (Guanosine(2251)-2'-O)-methyltransferase RlmB</fullName>
    </submittedName>
</protein>
<dbReference type="InterPro" id="IPR029026">
    <property type="entry name" value="tRNA_m1G_MTases_N"/>
</dbReference>
<dbReference type="AlphaFoldDB" id="A0A3Q9HUK2"/>
<dbReference type="FunFam" id="3.40.1280.10:FF:000008">
    <property type="entry name" value="Group 3 RNA methyltransferase TrmH"/>
    <property type="match status" value="1"/>
</dbReference>
<dbReference type="EMBL" id="CP016379">
    <property type="protein sequence ID" value="AZR74701.1"/>
    <property type="molecule type" value="Genomic_DNA"/>
</dbReference>
<reference evidence="5 6" key="1">
    <citation type="submission" date="2016-07" db="EMBL/GenBank/DDBJ databases">
        <title>Genome and transcriptome analysis of iron-reducing fermentative bacteria Anoxybacter fermentans.</title>
        <authorList>
            <person name="Zeng X."/>
            <person name="Shao Z."/>
        </authorList>
    </citation>
    <scope>NUCLEOTIDE SEQUENCE [LARGE SCALE GENOMIC DNA]</scope>
    <source>
        <strain evidence="5 6">DY22613</strain>
    </source>
</reference>
<dbReference type="PANTHER" id="PTHR46429:SF1">
    <property type="entry name" value="23S RRNA (GUANOSINE-2'-O-)-METHYLTRANSFERASE RLMB"/>
    <property type="match status" value="1"/>
</dbReference>
<proteinExistence type="inferred from homology"/>